<dbReference type="AlphaFoldDB" id="A0AAV4UWQ6"/>
<accession>A0AAV4UWQ6</accession>
<comment type="caution">
    <text evidence="2">The sequence shown here is derived from an EMBL/GenBank/DDBJ whole genome shotgun (WGS) entry which is preliminary data.</text>
</comment>
<keyword evidence="1" id="KW-0812">Transmembrane</keyword>
<feature type="transmembrane region" description="Helical" evidence="1">
    <location>
        <begin position="64"/>
        <end position="86"/>
    </location>
</feature>
<sequence>MIDEIRVLKAARFRPCHCDRNCPLNYGDKKGEIPRLEGKLWGRADKRWIFPAIMSLSVGGGVGWSRGFLGSIVALMLITQSLIIYIRKEPIVHFFIVHDNIVMAN</sequence>
<reference evidence="2 3" key="1">
    <citation type="submission" date="2021-06" db="EMBL/GenBank/DDBJ databases">
        <title>Caerostris extrusa draft genome.</title>
        <authorList>
            <person name="Kono N."/>
            <person name="Arakawa K."/>
        </authorList>
    </citation>
    <scope>NUCLEOTIDE SEQUENCE [LARGE SCALE GENOMIC DNA]</scope>
</reference>
<gene>
    <name evidence="2" type="ORF">CEXT_192001</name>
</gene>
<dbReference type="EMBL" id="BPLR01013580">
    <property type="protein sequence ID" value="GIY62114.1"/>
    <property type="molecule type" value="Genomic_DNA"/>
</dbReference>
<evidence type="ECO:0000256" key="1">
    <source>
        <dbReference type="SAM" id="Phobius"/>
    </source>
</evidence>
<keyword evidence="1" id="KW-0472">Membrane</keyword>
<evidence type="ECO:0000313" key="3">
    <source>
        <dbReference type="Proteomes" id="UP001054945"/>
    </source>
</evidence>
<protein>
    <submittedName>
        <fullName evidence="2">Uncharacterized protein</fullName>
    </submittedName>
</protein>
<keyword evidence="1" id="KW-1133">Transmembrane helix</keyword>
<name>A0AAV4UWQ6_CAEEX</name>
<proteinExistence type="predicted"/>
<keyword evidence="3" id="KW-1185">Reference proteome</keyword>
<evidence type="ECO:0000313" key="2">
    <source>
        <dbReference type="EMBL" id="GIY62114.1"/>
    </source>
</evidence>
<organism evidence="2 3">
    <name type="scientific">Caerostris extrusa</name>
    <name type="common">Bark spider</name>
    <name type="synonym">Caerostris bankana</name>
    <dbReference type="NCBI Taxonomy" id="172846"/>
    <lineage>
        <taxon>Eukaryota</taxon>
        <taxon>Metazoa</taxon>
        <taxon>Ecdysozoa</taxon>
        <taxon>Arthropoda</taxon>
        <taxon>Chelicerata</taxon>
        <taxon>Arachnida</taxon>
        <taxon>Araneae</taxon>
        <taxon>Araneomorphae</taxon>
        <taxon>Entelegynae</taxon>
        <taxon>Araneoidea</taxon>
        <taxon>Araneidae</taxon>
        <taxon>Caerostris</taxon>
    </lineage>
</organism>
<dbReference type="Proteomes" id="UP001054945">
    <property type="component" value="Unassembled WGS sequence"/>
</dbReference>